<feature type="compositionally biased region" description="Low complexity" evidence="9">
    <location>
        <begin position="724"/>
        <end position="737"/>
    </location>
</feature>
<dbReference type="InterPro" id="IPR003593">
    <property type="entry name" value="AAA+_ATPase"/>
</dbReference>
<dbReference type="GO" id="GO:0016887">
    <property type="term" value="F:ATP hydrolysis activity"/>
    <property type="evidence" value="ECO:0007669"/>
    <property type="project" value="InterPro"/>
</dbReference>
<feature type="transmembrane region" description="Helical" evidence="10">
    <location>
        <begin position="33"/>
        <end position="52"/>
    </location>
</feature>
<comment type="caution">
    <text evidence="13">The sequence shown here is derived from an EMBL/GenBank/DDBJ whole genome shotgun (WGS) entry which is preliminary data.</text>
</comment>
<feature type="transmembrane region" description="Helical" evidence="10">
    <location>
        <begin position="369"/>
        <end position="394"/>
    </location>
</feature>
<keyword evidence="4" id="KW-0677">Repeat</keyword>
<dbReference type="InterPro" id="IPR027417">
    <property type="entry name" value="P-loop_NTPase"/>
</dbReference>
<dbReference type="OrthoDB" id="6500128at2759"/>
<feature type="transmembrane region" description="Helical" evidence="10">
    <location>
        <begin position="565"/>
        <end position="591"/>
    </location>
</feature>
<dbReference type="CDD" id="cd03244">
    <property type="entry name" value="ABCC_MRP_domain2"/>
    <property type="match status" value="1"/>
</dbReference>
<evidence type="ECO:0000256" key="6">
    <source>
        <dbReference type="ARBA" id="ARBA00022840"/>
    </source>
</evidence>
<feature type="domain" description="ABC transporter" evidence="11">
    <location>
        <begin position="1411"/>
        <end position="1658"/>
    </location>
</feature>
<evidence type="ECO:0000259" key="11">
    <source>
        <dbReference type="PROSITE" id="PS50893"/>
    </source>
</evidence>
<keyword evidence="14" id="KW-1185">Reference proteome</keyword>
<evidence type="ECO:0000256" key="10">
    <source>
        <dbReference type="SAM" id="Phobius"/>
    </source>
</evidence>
<feature type="transmembrane region" description="Helical" evidence="10">
    <location>
        <begin position="463"/>
        <end position="482"/>
    </location>
</feature>
<feature type="transmembrane region" description="Helical" evidence="10">
    <location>
        <begin position="488"/>
        <end position="506"/>
    </location>
</feature>
<dbReference type="GO" id="GO:0140359">
    <property type="term" value="F:ABC-type transporter activity"/>
    <property type="evidence" value="ECO:0007669"/>
    <property type="project" value="InterPro"/>
</dbReference>
<keyword evidence="7 10" id="KW-1133">Transmembrane helix</keyword>
<dbReference type="PROSITE" id="PS00211">
    <property type="entry name" value="ABC_TRANSPORTER_1"/>
    <property type="match status" value="2"/>
</dbReference>
<dbReference type="PROSITE" id="PS50893">
    <property type="entry name" value="ABC_TRANSPORTER_2"/>
    <property type="match status" value="2"/>
</dbReference>
<sequence length="1689" mass="190388">MRIVYHYCGSDLTLEDPFTSDGIDFTACFRESVFDVLLPFLFVVTSLALYIYRRYSLSHESPCIDISDADFLRLPTQKVHTVRGLCHLAGVLTQIGSWAFVFAWRLESSILEHHQNPSTYDTPLYEIICPALSLLPWIYVLVMVIKLFIVSSNPVAPSKVTLYNPHLLFFYTIALLGSVIRLRSNLLNSDNSSSAENTLEILTSALSTCICTALFLVSATTPREIDREELLDIDDSDGSVMILKDGRVLRNGRLLTPEASASILSSIMFNWMNPFLTQLRQAPTVYAEDLWALTRHHRAKECHRDFENIEHGIGPFGLLYQIYQSNRHAIWLQCITSLGAVLSHYSNPFFLDKFLQYIQDPAGRPMQSAYLYCLGMFAGSVINTLFSSQTLLWGRRCNVRMTNMLNAEIYAKSLRRKDVTGFAKSKDEDGDEGDEQVVSESTTGKITNLMSVDAERLAEMSSYIHIFYSCPFEIIIGVVFLYRMMGNAALFGLTVMIFSIPVHHYMGKKYNRVQERLMAARDRRTELLNELLHGIRMVKAFAWERKWEEKILRARRIELDRFVRVYIMNTCVGLVWFACPVLVTVVSFLWYTKVEGHELTASTAFVSIVLFGMIRDPLNVIPEAYMSYIDAKVSLTRISDFLGEVERGGELKGSKVVLSSYDSFKNSQQSRCGFDEGSFQWHSKDVKDNRATGKTDDVKTIDEPSVTTKGRQEPRETDPLLPVTSSDDITSYSSSSSTLTSATSTYQMSNFVLELPNITFPSGKLTIVFGPTGCGKSSLLNALLGEMDALSGRAWLPSNYNWNKTVTADKYALDSVDSGLYTYKVAYAAQQPWIQHASIRENIVFGQPFDEIRYNKVLYQCALVKDLEILEDGDLTEIGEKGINLSGGQKQRVSLARAVYSRAKTVLLDDCLSAVDANTASHLFEKCLLGDLMHDRTIVLITHHVRLCVGGAAYLVQMSKGHIARHGYVEDLRTSGELGQIFGDDDIPDHSMDNLDDGGIYTDVESDNSYAGSDVIRNVPKKLIEEEVRQIGTVKAKIYATYLLACGGFFFWGTLLFFYIISRLSNIAENYWLKVWSAAYDNKGNCHNTTMLESSIFPGVSTALYSMSSAVTFGYKGNEECTKEPVSVNYYLSVYVLISFGAIVISLFRSLIQYYGSLRASRLIFHKLLLSVCHAPMRFFDTTPVGRVLNRFSKDMETIDASLSWHATFLLQTVLGITAVVAVISAITPEFLFASLIIGIIYIFIGTYYVRASRELKRINSVTRSPIFSQFSETLVGVTTIRAYGQEAPFMNEMLNRLDENMRSYYTLWTTNRWLFVRVEMTGSLVSFLAGVFLLRNLDSIDAGLAGLSLSFSSTFLEHIYWLVRQYTTVEMHLNSVERVQEYLEMPQEPPGINEHNRPPPDWPYEAAISVRNLEVSYAPGDDPVLRGISFDVKPREKIGIVGRTGSGKTTLTLSFLRFVEPLRGSIVIDGIDIQSIGVEDLRSKLTVIPQDAILFSGTIRVNLDPFDEFSDAEIWQALRRVHLAPNSSSFLLQLDESDEDDSKVITSLDTQISEGGTNFSQGQRQLLCMARALLRNSTRLIVMDEATSSVDFDTDKKIQTTIREEFSESTLLCIAHRLRTIIDYDKVLVVEEGKIVEYDTPYNLLLENSGVGLFKYMCERSWEYDHLLEIATKVEMAKQARSANQTSI</sequence>
<dbReference type="SUPFAM" id="SSF52540">
    <property type="entry name" value="P-loop containing nucleoside triphosphate hydrolases"/>
    <property type="match status" value="2"/>
</dbReference>
<dbReference type="Proteomes" id="UP000654370">
    <property type="component" value="Unassembled WGS sequence"/>
</dbReference>
<dbReference type="PANTHER" id="PTHR24223">
    <property type="entry name" value="ATP-BINDING CASSETTE SUB-FAMILY C"/>
    <property type="match status" value="1"/>
</dbReference>
<dbReference type="Pfam" id="PF00664">
    <property type="entry name" value="ABC_membrane"/>
    <property type="match status" value="2"/>
</dbReference>
<dbReference type="GO" id="GO:0000329">
    <property type="term" value="C:fungal-type vacuole membrane"/>
    <property type="evidence" value="ECO:0007669"/>
    <property type="project" value="TreeGrafter"/>
</dbReference>
<evidence type="ECO:0000256" key="1">
    <source>
        <dbReference type="ARBA" id="ARBA00004141"/>
    </source>
</evidence>
<keyword evidence="5" id="KW-0547">Nucleotide-binding</keyword>
<evidence type="ECO:0000256" key="7">
    <source>
        <dbReference type="ARBA" id="ARBA00022989"/>
    </source>
</evidence>
<dbReference type="Gene3D" id="1.20.1560.10">
    <property type="entry name" value="ABC transporter type 1, transmembrane domain"/>
    <property type="match status" value="2"/>
</dbReference>
<dbReference type="Pfam" id="PF00005">
    <property type="entry name" value="ABC_tran"/>
    <property type="match status" value="2"/>
</dbReference>
<feature type="domain" description="ABC transmembrane type-1" evidence="12">
    <location>
        <begin position="1055"/>
        <end position="1372"/>
    </location>
</feature>
<feature type="transmembrane region" description="Helical" evidence="10">
    <location>
        <begin position="124"/>
        <end position="149"/>
    </location>
</feature>
<dbReference type="CDD" id="cd18604">
    <property type="entry name" value="ABC_6TM_VMR1_D2_like"/>
    <property type="match status" value="1"/>
</dbReference>
<keyword evidence="8 10" id="KW-0472">Membrane</keyword>
<feature type="transmembrane region" description="Helical" evidence="10">
    <location>
        <begin position="1315"/>
        <end position="1335"/>
    </location>
</feature>
<dbReference type="EMBL" id="JAEPQZ010000001">
    <property type="protein sequence ID" value="KAG2185812.1"/>
    <property type="molecule type" value="Genomic_DNA"/>
</dbReference>
<evidence type="ECO:0000259" key="12">
    <source>
        <dbReference type="PROSITE" id="PS50929"/>
    </source>
</evidence>
<evidence type="ECO:0008006" key="15">
    <source>
        <dbReference type="Google" id="ProtNLM"/>
    </source>
</evidence>
<feature type="domain" description="ABC transmembrane type-1" evidence="12">
    <location>
        <begin position="331"/>
        <end position="630"/>
    </location>
</feature>
<evidence type="ECO:0000256" key="4">
    <source>
        <dbReference type="ARBA" id="ARBA00022737"/>
    </source>
</evidence>
<feature type="transmembrane region" description="Helical" evidence="10">
    <location>
        <begin position="1231"/>
        <end position="1250"/>
    </location>
</feature>
<feature type="region of interest" description="Disordered" evidence="9">
    <location>
        <begin position="685"/>
        <end position="737"/>
    </location>
</feature>
<evidence type="ECO:0000256" key="5">
    <source>
        <dbReference type="ARBA" id="ARBA00022741"/>
    </source>
</evidence>
<evidence type="ECO:0000313" key="13">
    <source>
        <dbReference type="EMBL" id="KAG2185812.1"/>
    </source>
</evidence>
<dbReference type="SMART" id="SM00382">
    <property type="entry name" value="AAA"/>
    <property type="match status" value="2"/>
</dbReference>
<feature type="transmembrane region" description="Helical" evidence="10">
    <location>
        <begin position="161"/>
        <end position="181"/>
    </location>
</feature>
<name>A0A8H7UL62_MORIS</name>
<proteinExistence type="predicted"/>
<protein>
    <recommendedName>
        <fullName evidence="15">P-loop containing nucleoside triphosphate hydrolase protein</fullName>
    </recommendedName>
</protein>
<dbReference type="InterPro" id="IPR003439">
    <property type="entry name" value="ABC_transporter-like_ATP-bd"/>
</dbReference>
<evidence type="ECO:0000256" key="2">
    <source>
        <dbReference type="ARBA" id="ARBA00022448"/>
    </source>
</evidence>
<comment type="subcellular location">
    <subcellularLocation>
        <location evidence="1">Membrane</location>
        <topology evidence="1">Multi-pass membrane protein</topology>
    </subcellularLocation>
</comment>
<dbReference type="PROSITE" id="PS50929">
    <property type="entry name" value="ABC_TM1F"/>
    <property type="match status" value="2"/>
</dbReference>
<feature type="transmembrane region" description="Helical" evidence="10">
    <location>
        <begin position="1203"/>
        <end position="1225"/>
    </location>
</feature>
<dbReference type="InterPro" id="IPR050173">
    <property type="entry name" value="ABC_transporter_C-like"/>
</dbReference>
<dbReference type="InterPro" id="IPR011527">
    <property type="entry name" value="ABC1_TM_dom"/>
</dbReference>
<gene>
    <name evidence="13" type="ORF">INT43_002249</name>
</gene>
<feature type="domain" description="ABC transporter" evidence="11">
    <location>
        <begin position="724"/>
        <end position="985"/>
    </location>
</feature>
<dbReference type="Gene3D" id="3.40.50.300">
    <property type="entry name" value="P-loop containing nucleotide triphosphate hydrolases"/>
    <property type="match status" value="2"/>
</dbReference>
<dbReference type="CDD" id="cd03250">
    <property type="entry name" value="ABCC_MRP_domain1"/>
    <property type="match status" value="1"/>
</dbReference>
<feature type="transmembrane region" description="Helical" evidence="10">
    <location>
        <begin position="329"/>
        <end position="349"/>
    </location>
</feature>
<evidence type="ECO:0000256" key="9">
    <source>
        <dbReference type="SAM" id="MobiDB-lite"/>
    </source>
</evidence>
<organism evidence="13 14">
    <name type="scientific">Mortierella isabellina</name>
    <name type="common">Filamentous fungus</name>
    <name type="synonym">Umbelopsis isabellina</name>
    <dbReference type="NCBI Taxonomy" id="91625"/>
    <lineage>
        <taxon>Eukaryota</taxon>
        <taxon>Fungi</taxon>
        <taxon>Fungi incertae sedis</taxon>
        <taxon>Mucoromycota</taxon>
        <taxon>Mucoromycotina</taxon>
        <taxon>Umbelopsidomycetes</taxon>
        <taxon>Umbelopsidales</taxon>
        <taxon>Umbelopsidaceae</taxon>
        <taxon>Umbelopsis</taxon>
    </lineage>
</organism>
<keyword evidence="6" id="KW-0067">ATP-binding</keyword>
<feature type="transmembrane region" description="Helical" evidence="10">
    <location>
        <begin position="1132"/>
        <end position="1152"/>
    </location>
</feature>
<feature type="compositionally biased region" description="Basic and acidic residues" evidence="9">
    <location>
        <begin position="685"/>
        <end position="702"/>
    </location>
</feature>
<evidence type="ECO:0000256" key="3">
    <source>
        <dbReference type="ARBA" id="ARBA00022692"/>
    </source>
</evidence>
<dbReference type="InterPro" id="IPR017871">
    <property type="entry name" value="ABC_transporter-like_CS"/>
</dbReference>
<dbReference type="SUPFAM" id="SSF90123">
    <property type="entry name" value="ABC transporter transmembrane region"/>
    <property type="match status" value="2"/>
</dbReference>
<feature type="transmembrane region" description="Helical" evidence="10">
    <location>
        <begin position="1039"/>
        <end position="1061"/>
    </location>
</feature>
<evidence type="ECO:0000313" key="14">
    <source>
        <dbReference type="Proteomes" id="UP000654370"/>
    </source>
</evidence>
<dbReference type="PANTHER" id="PTHR24223:SF353">
    <property type="entry name" value="ABC TRANSPORTER ATP-BINDING PROTEIN_PERMEASE VMR1-RELATED"/>
    <property type="match status" value="1"/>
</dbReference>
<evidence type="ECO:0000256" key="8">
    <source>
        <dbReference type="ARBA" id="ARBA00023136"/>
    </source>
</evidence>
<feature type="transmembrane region" description="Helical" evidence="10">
    <location>
        <begin position="201"/>
        <end position="219"/>
    </location>
</feature>
<dbReference type="FunFam" id="3.40.50.300:FF:000565">
    <property type="entry name" value="ABC bile acid transporter"/>
    <property type="match status" value="1"/>
</dbReference>
<dbReference type="CDD" id="cd18596">
    <property type="entry name" value="ABC_6TM_VMR1_D1_like"/>
    <property type="match status" value="1"/>
</dbReference>
<keyword evidence="2" id="KW-0813">Transport</keyword>
<reference evidence="13" key="1">
    <citation type="submission" date="2020-12" db="EMBL/GenBank/DDBJ databases">
        <title>Metabolic potential, ecology and presence of endohyphal bacteria is reflected in genomic diversity of Mucoromycotina.</title>
        <authorList>
            <person name="Muszewska A."/>
            <person name="Okrasinska A."/>
            <person name="Steczkiewicz K."/>
            <person name="Drgas O."/>
            <person name="Orlowska M."/>
            <person name="Perlinska-Lenart U."/>
            <person name="Aleksandrzak-Piekarczyk T."/>
            <person name="Szatraj K."/>
            <person name="Zielenkiewicz U."/>
            <person name="Pilsyk S."/>
            <person name="Malc E."/>
            <person name="Mieczkowski P."/>
            <person name="Kruszewska J.S."/>
            <person name="Biernat P."/>
            <person name="Pawlowska J."/>
        </authorList>
    </citation>
    <scope>NUCLEOTIDE SEQUENCE</scope>
    <source>
        <strain evidence="13">WA0000067209</strain>
    </source>
</reference>
<keyword evidence="3 10" id="KW-0812">Transmembrane</keyword>
<accession>A0A8H7UL62</accession>
<feature type="transmembrane region" description="Helical" evidence="10">
    <location>
        <begin position="85"/>
        <end position="104"/>
    </location>
</feature>
<dbReference type="GO" id="GO:0005524">
    <property type="term" value="F:ATP binding"/>
    <property type="evidence" value="ECO:0007669"/>
    <property type="project" value="UniProtKB-KW"/>
</dbReference>
<dbReference type="InterPro" id="IPR036640">
    <property type="entry name" value="ABC1_TM_sf"/>
</dbReference>